<keyword evidence="1" id="KW-1133">Transmembrane helix</keyword>
<dbReference type="EMBL" id="JBHTAG010000003">
    <property type="protein sequence ID" value="MFC7098567.1"/>
    <property type="molecule type" value="Genomic_DNA"/>
</dbReference>
<gene>
    <name evidence="2" type="ORF">ACFQKD_14755</name>
</gene>
<feature type="transmembrane region" description="Helical" evidence="1">
    <location>
        <begin position="42"/>
        <end position="63"/>
    </location>
</feature>
<dbReference type="Proteomes" id="UP001596388">
    <property type="component" value="Unassembled WGS sequence"/>
</dbReference>
<keyword evidence="1" id="KW-0472">Membrane</keyword>
<comment type="caution">
    <text evidence="2">The sequence shown here is derived from an EMBL/GenBank/DDBJ whole genome shotgun (WGS) entry which is preliminary data.</text>
</comment>
<dbReference type="AlphaFoldDB" id="A0ABD5WY86"/>
<evidence type="ECO:0000313" key="3">
    <source>
        <dbReference type="Proteomes" id="UP001596388"/>
    </source>
</evidence>
<sequence>MDEALRQRLDAIESRQRIVIALLVIPYVLGVLQFALSFDARGIVLTVGAMFFAILLGIGYVGYRGRQPSRR</sequence>
<accession>A0ABD5WY86</accession>
<keyword evidence="3" id="KW-1185">Reference proteome</keyword>
<name>A0ABD5WY86_9EURY</name>
<evidence type="ECO:0000313" key="2">
    <source>
        <dbReference type="EMBL" id="MFC7098567.1"/>
    </source>
</evidence>
<feature type="transmembrane region" description="Helical" evidence="1">
    <location>
        <begin position="18"/>
        <end position="36"/>
    </location>
</feature>
<evidence type="ECO:0000256" key="1">
    <source>
        <dbReference type="SAM" id="Phobius"/>
    </source>
</evidence>
<organism evidence="2 3">
    <name type="scientific">Halobaculum marinum</name>
    <dbReference type="NCBI Taxonomy" id="3031996"/>
    <lineage>
        <taxon>Archaea</taxon>
        <taxon>Methanobacteriati</taxon>
        <taxon>Methanobacteriota</taxon>
        <taxon>Stenosarchaea group</taxon>
        <taxon>Halobacteria</taxon>
        <taxon>Halobacteriales</taxon>
        <taxon>Haloferacaceae</taxon>
        <taxon>Halobaculum</taxon>
    </lineage>
</organism>
<keyword evidence="1" id="KW-0812">Transmembrane</keyword>
<proteinExistence type="predicted"/>
<dbReference type="RefSeq" id="WP_276236898.1">
    <property type="nucleotide sequence ID" value="NZ_CP119989.1"/>
</dbReference>
<reference evidence="2 3" key="1">
    <citation type="journal article" date="2019" name="Int. J. Syst. Evol. Microbiol.">
        <title>The Global Catalogue of Microorganisms (GCM) 10K type strain sequencing project: providing services to taxonomists for standard genome sequencing and annotation.</title>
        <authorList>
            <consortium name="The Broad Institute Genomics Platform"/>
            <consortium name="The Broad Institute Genome Sequencing Center for Infectious Disease"/>
            <person name="Wu L."/>
            <person name="Ma J."/>
        </authorList>
    </citation>
    <scope>NUCLEOTIDE SEQUENCE [LARGE SCALE GENOMIC DNA]</scope>
    <source>
        <strain evidence="2 3">DT55</strain>
    </source>
</reference>
<dbReference type="GeneID" id="79270504"/>
<protein>
    <submittedName>
        <fullName evidence="2">Uncharacterized protein</fullName>
    </submittedName>
</protein>